<organism evidence="3 4">
    <name type="scientific">Caenorhabditis angaria</name>
    <dbReference type="NCBI Taxonomy" id="860376"/>
    <lineage>
        <taxon>Eukaryota</taxon>
        <taxon>Metazoa</taxon>
        <taxon>Ecdysozoa</taxon>
        <taxon>Nematoda</taxon>
        <taxon>Chromadorea</taxon>
        <taxon>Rhabditida</taxon>
        <taxon>Rhabditina</taxon>
        <taxon>Rhabditomorpha</taxon>
        <taxon>Rhabditoidea</taxon>
        <taxon>Rhabditidae</taxon>
        <taxon>Peloderinae</taxon>
        <taxon>Caenorhabditis</taxon>
    </lineage>
</organism>
<keyword evidence="2" id="KW-1133">Transmembrane helix</keyword>
<evidence type="ECO:0000256" key="1">
    <source>
        <dbReference type="SAM" id="MobiDB-lite"/>
    </source>
</evidence>
<keyword evidence="4" id="KW-1185">Reference proteome</keyword>
<feature type="region of interest" description="Disordered" evidence="1">
    <location>
        <begin position="1"/>
        <end position="55"/>
    </location>
</feature>
<evidence type="ECO:0000256" key="2">
    <source>
        <dbReference type="SAM" id="Phobius"/>
    </source>
</evidence>
<proteinExistence type="predicted"/>
<dbReference type="AlphaFoldDB" id="A0A9P1I7I8"/>
<feature type="transmembrane region" description="Helical" evidence="2">
    <location>
        <begin position="61"/>
        <end position="91"/>
    </location>
</feature>
<evidence type="ECO:0000313" key="4">
    <source>
        <dbReference type="Proteomes" id="UP001152747"/>
    </source>
</evidence>
<comment type="caution">
    <text evidence="3">The sequence shown here is derived from an EMBL/GenBank/DDBJ whole genome shotgun (WGS) entry which is preliminary data.</text>
</comment>
<feature type="compositionally biased region" description="Polar residues" evidence="1">
    <location>
        <begin position="15"/>
        <end position="42"/>
    </location>
</feature>
<gene>
    <name evidence="3" type="ORF">CAMP_LOCUS3579</name>
</gene>
<evidence type="ECO:0000313" key="3">
    <source>
        <dbReference type="EMBL" id="CAI5440942.1"/>
    </source>
</evidence>
<accession>A0A9P1I7I8</accession>
<keyword evidence="2" id="KW-0812">Transmembrane</keyword>
<sequence length="114" mass="12824">MSKDYENLDDVQFLPTPQQKSQVSQNPPTSVTSQVSRQIQPDQESDDNDEKGKNKARNRRFFGSACCFIISAICLLLAVSVALGAGTFFLLQSFQQPEDVQKYGHLHDDHHKNV</sequence>
<dbReference type="Proteomes" id="UP001152747">
    <property type="component" value="Unassembled WGS sequence"/>
</dbReference>
<dbReference type="EMBL" id="CANHGI010000002">
    <property type="protein sequence ID" value="CAI5440942.1"/>
    <property type="molecule type" value="Genomic_DNA"/>
</dbReference>
<reference evidence="3" key="1">
    <citation type="submission" date="2022-11" db="EMBL/GenBank/DDBJ databases">
        <authorList>
            <person name="Kikuchi T."/>
        </authorList>
    </citation>
    <scope>NUCLEOTIDE SEQUENCE</scope>
    <source>
        <strain evidence="3">PS1010</strain>
    </source>
</reference>
<name>A0A9P1I7I8_9PELO</name>
<keyword evidence="2" id="KW-0472">Membrane</keyword>
<protein>
    <submittedName>
        <fullName evidence="3">Uncharacterized protein</fullName>
    </submittedName>
</protein>